<protein>
    <submittedName>
        <fullName evidence="1">Uncharacterized protein</fullName>
    </submittedName>
</protein>
<reference evidence="1" key="1">
    <citation type="submission" date="2018-02" db="EMBL/GenBank/DDBJ databases">
        <title>Rhizophora mucronata_Transcriptome.</title>
        <authorList>
            <person name="Meera S.P."/>
            <person name="Sreeshan A."/>
            <person name="Augustine A."/>
        </authorList>
    </citation>
    <scope>NUCLEOTIDE SEQUENCE</scope>
    <source>
        <tissue evidence="1">Leaf</tissue>
    </source>
</reference>
<dbReference type="EMBL" id="GGEC01079280">
    <property type="protein sequence ID" value="MBX59764.1"/>
    <property type="molecule type" value="Transcribed_RNA"/>
</dbReference>
<organism evidence="1">
    <name type="scientific">Rhizophora mucronata</name>
    <name type="common">Asiatic mangrove</name>
    <dbReference type="NCBI Taxonomy" id="61149"/>
    <lineage>
        <taxon>Eukaryota</taxon>
        <taxon>Viridiplantae</taxon>
        <taxon>Streptophyta</taxon>
        <taxon>Embryophyta</taxon>
        <taxon>Tracheophyta</taxon>
        <taxon>Spermatophyta</taxon>
        <taxon>Magnoliopsida</taxon>
        <taxon>eudicotyledons</taxon>
        <taxon>Gunneridae</taxon>
        <taxon>Pentapetalae</taxon>
        <taxon>rosids</taxon>
        <taxon>fabids</taxon>
        <taxon>Malpighiales</taxon>
        <taxon>Rhizophoraceae</taxon>
        <taxon>Rhizophora</taxon>
    </lineage>
</organism>
<name>A0A2P2PYE3_RHIMU</name>
<sequence>MLQNPNFANFYIPKSTKIHQNSRIIPEIPFTRTPKFQ</sequence>
<proteinExistence type="predicted"/>
<accession>A0A2P2PYE3</accession>
<evidence type="ECO:0000313" key="1">
    <source>
        <dbReference type="EMBL" id="MBX59764.1"/>
    </source>
</evidence>
<dbReference type="AlphaFoldDB" id="A0A2P2PYE3"/>